<keyword evidence="2" id="KW-0238">DNA-binding</keyword>
<dbReference type="PANTHER" id="PTHR30154">
    <property type="entry name" value="LEUCINE-RESPONSIVE REGULATORY PROTEIN"/>
    <property type="match status" value="1"/>
</dbReference>
<reference evidence="5 6" key="1">
    <citation type="submission" date="2017-10" db="EMBL/GenBank/DDBJ databases">
        <title>Novel microbial diversity and functional potential in the marine mammal oral microbiome.</title>
        <authorList>
            <person name="Dudek N.K."/>
            <person name="Sun C.L."/>
            <person name="Burstein D."/>
            <person name="Kantor R.S."/>
            <person name="Aliaga Goltsman D.S."/>
            <person name="Bik E.M."/>
            <person name="Thomas B.C."/>
            <person name="Banfield J.F."/>
            <person name="Relman D.A."/>
        </authorList>
    </citation>
    <scope>NUCLEOTIDE SEQUENCE [LARGE SCALE GENOMIC DNA]</scope>
    <source>
        <strain evidence="5">DOLJORAL78_61_10</strain>
    </source>
</reference>
<dbReference type="PROSITE" id="PS50956">
    <property type="entry name" value="HTH_ASNC_2"/>
    <property type="match status" value="1"/>
</dbReference>
<name>A0A2G6K7H7_9ACTN</name>
<gene>
    <name evidence="5" type="ORF">CSA55_05185</name>
</gene>
<dbReference type="PRINTS" id="PR00033">
    <property type="entry name" value="HTHASNC"/>
</dbReference>
<dbReference type="InterPro" id="IPR019887">
    <property type="entry name" value="Tscrpt_reg_AsnC/Lrp_C"/>
</dbReference>
<accession>A0A2G6K7H7</accession>
<dbReference type="InterPro" id="IPR036388">
    <property type="entry name" value="WH-like_DNA-bd_sf"/>
</dbReference>
<keyword evidence="1" id="KW-0805">Transcription regulation</keyword>
<evidence type="ECO:0000256" key="3">
    <source>
        <dbReference type="ARBA" id="ARBA00023163"/>
    </source>
</evidence>
<dbReference type="PANTHER" id="PTHR30154:SF53">
    <property type="entry name" value="HTH-TYPE TRANSCRIPTIONAL REGULATOR LRPC"/>
    <property type="match status" value="1"/>
</dbReference>
<dbReference type="Pfam" id="PF13404">
    <property type="entry name" value="HTH_AsnC-type"/>
    <property type="match status" value="1"/>
</dbReference>
<dbReference type="Proteomes" id="UP000230914">
    <property type="component" value="Unassembled WGS sequence"/>
</dbReference>
<dbReference type="Gene3D" id="1.10.10.10">
    <property type="entry name" value="Winged helix-like DNA-binding domain superfamily/Winged helix DNA-binding domain"/>
    <property type="match status" value="1"/>
</dbReference>
<dbReference type="SUPFAM" id="SSF46785">
    <property type="entry name" value="Winged helix' DNA-binding domain"/>
    <property type="match status" value="1"/>
</dbReference>
<organism evidence="5 6">
    <name type="scientific">Ilumatobacter coccineus</name>
    <dbReference type="NCBI Taxonomy" id="467094"/>
    <lineage>
        <taxon>Bacteria</taxon>
        <taxon>Bacillati</taxon>
        <taxon>Actinomycetota</taxon>
        <taxon>Acidimicrobiia</taxon>
        <taxon>Acidimicrobiales</taxon>
        <taxon>Ilumatobacteraceae</taxon>
        <taxon>Ilumatobacter</taxon>
    </lineage>
</organism>
<dbReference type="InterPro" id="IPR011008">
    <property type="entry name" value="Dimeric_a/b-barrel"/>
</dbReference>
<dbReference type="GO" id="GO:0043565">
    <property type="term" value="F:sequence-specific DNA binding"/>
    <property type="evidence" value="ECO:0007669"/>
    <property type="project" value="InterPro"/>
</dbReference>
<dbReference type="FunFam" id="1.10.10.10:FF:000186">
    <property type="entry name" value="AsnC family transcriptional regulator"/>
    <property type="match status" value="1"/>
</dbReference>
<dbReference type="InterPro" id="IPR036390">
    <property type="entry name" value="WH_DNA-bd_sf"/>
</dbReference>
<dbReference type="AlphaFoldDB" id="A0A2G6K7H7"/>
<sequence length="153" mass="17359">MEHLDDINLSLLELLLENGRMSYRELGERVGLSAPAVTERVHKLEERGIITGYRATINEEALGFPLFCIIRLNVPPKALSDEIDRTLEAIPEVIEANRVTGSESHVIRARVRDTAHLEELLSRLWNHSDSVTSIVTSSAVPHRPMRLRQAYKR</sequence>
<dbReference type="EMBL" id="PDSL01000070">
    <property type="protein sequence ID" value="PIE31656.1"/>
    <property type="molecule type" value="Genomic_DNA"/>
</dbReference>
<dbReference type="GO" id="GO:0005829">
    <property type="term" value="C:cytosol"/>
    <property type="evidence" value="ECO:0007669"/>
    <property type="project" value="TreeGrafter"/>
</dbReference>
<dbReference type="Gene3D" id="3.30.70.920">
    <property type="match status" value="1"/>
</dbReference>
<dbReference type="InterPro" id="IPR019888">
    <property type="entry name" value="Tscrpt_reg_AsnC-like"/>
</dbReference>
<dbReference type="SMART" id="SM00344">
    <property type="entry name" value="HTH_ASNC"/>
    <property type="match status" value="1"/>
</dbReference>
<proteinExistence type="predicted"/>
<comment type="caution">
    <text evidence="5">The sequence shown here is derived from an EMBL/GenBank/DDBJ whole genome shotgun (WGS) entry which is preliminary data.</text>
</comment>
<evidence type="ECO:0000313" key="5">
    <source>
        <dbReference type="EMBL" id="PIE31656.1"/>
    </source>
</evidence>
<evidence type="ECO:0000259" key="4">
    <source>
        <dbReference type="PROSITE" id="PS50956"/>
    </source>
</evidence>
<dbReference type="SUPFAM" id="SSF54909">
    <property type="entry name" value="Dimeric alpha+beta barrel"/>
    <property type="match status" value="1"/>
</dbReference>
<evidence type="ECO:0000256" key="1">
    <source>
        <dbReference type="ARBA" id="ARBA00023015"/>
    </source>
</evidence>
<dbReference type="InterPro" id="IPR000485">
    <property type="entry name" value="AsnC-type_HTH_dom"/>
</dbReference>
<feature type="domain" description="HTH asnC-type" evidence="4">
    <location>
        <begin position="4"/>
        <end position="65"/>
    </location>
</feature>
<dbReference type="Pfam" id="PF01037">
    <property type="entry name" value="AsnC_trans_reg"/>
    <property type="match status" value="1"/>
</dbReference>
<dbReference type="PROSITE" id="PS00519">
    <property type="entry name" value="HTH_ASNC_1"/>
    <property type="match status" value="1"/>
</dbReference>
<evidence type="ECO:0000256" key="2">
    <source>
        <dbReference type="ARBA" id="ARBA00023125"/>
    </source>
</evidence>
<dbReference type="GO" id="GO:0043200">
    <property type="term" value="P:response to amino acid"/>
    <property type="evidence" value="ECO:0007669"/>
    <property type="project" value="TreeGrafter"/>
</dbReference>
<keyword evidence="3" id="KW-0804">Transcription</keyword>
<protein>
    <submittedName>
        <fullName evidence="5">AsnC family transcriptional regulator</fullName>
    </submittedName>
</protein>
<dbReference type="InterPro" id="IPR019885">
    <property type="entry name" value="Tscrpt_reg_HTH_AsnC-type_CS"/>
</dbReference>
<evidence type="ECO:0000313" key="6">
    <source>
        <dbReference type="Proteomes" id="UP000230914"/>
    </source>
</evidence>